<keyword evidence="3" id="KW-0862">Zinc</keyword>
<evidence type="ECO:0000256" key="4">
    <source>
        <dbReference type="PROSITE-ProRule" id="PRU00134"/>
    </source>
</evidence>
<reference evidence="6" key="1">
    <citation type="journal article" date="2021" name="Genome Biol. Evol.">
        <title>The assembled and annotated genome of the fairy-ring fungus Marasmius oreades.</title>
        <authorList>
            <person name="Hiltunen M."/>
            <person name="Ament-Velasquez S.L."/>
            <person name="Johannesson H."/>
        </authorList>
    </citation>
    <scope>NUCLEOTIDE SEQUENCE</scope>
    <source>
        <strain evidence="6">03SP1</strain>
    </source>
</reference>
<organism evidence="6 7">
    <name type="scientific">Marasmius oreades</name>
    <name type="common">fairy-ring Marasmius</name>
    <dbReference type="NCBI Taxonomy" id="181124"/>
    <lineage>
        <taxon>Eukaryota</taxon>
        <taxon>Fungi</taxon>
        <taxon>Dikarya</taxon>
        <taxon>Basidiomycota</taxon>
        <taxon>Agaricomycotina</taxon>
        <taxon>Agaricomycetes</taxon>
        <taxon>Agaricomycetidae</taxon>
        <taxon>Agaricales</taxon>
        <taxon>Marasmiineae</taxon>
        <taxon>Marasmiaceae</taxon>
        <taxon>Marasmius</taxon>
    </lineage>
</organism>
<dbReference type="GeneID" id="66072621"/>
<dbReference type="KEGG" id="more:E1B28_003545"/>
<evidence type="ECO:0000259" key="5">
    <source>
        <dbReference type="PROSITE" id="PS50865"/>
    </source>
</evidence>
<keyword evidence="2 4" id="KW-0863">Zinc-finger</keyword>
<evidence type="ECO:0000313" key="6">
    <source>
        <dbReference type="EMBL" id="KAG7086023.1"/>
    </source>
</evidence>
<comment type="caution">
    <text evidence="6">The sequence shown here is derived from an EMBL/GenBank/DDBJ whole genome shotgun (WGS) entry which is preliminary data.</text>
</comment>
<dbReference type="RefSeq" id="XP_043002494.1">
    <property type="nucleotide sequence ID" value="XM_043160537.1"/>
</dbReference>
<dbReference type="InterPro" id="IPR002893">
    <property type="entry name" value="Znf_MYND"/>
</dbReference>
<protein>
    <recommendedName>
        <fullName evidence="5">MYND-type domain-containing protein</fullName>
    </recommendedName>
</protein>
<dbReference type="SUPFAM" id="SSF144232">
    <property type="entry name" value="HIT/MYND zinc finger-like"/>
    <property type="match status" value="1"/>
</dbReference>
<keyword evidence="1" id="KW-0479">Metal-binding</keyword>
<accession>A0A9P7RN90</accession>
<dbReference type="PROSITE" id="PS50865">
    <property type="entry name" value="ZF_MYND_2"/>
    <property type="match status" value="1"/>
</dbReference>
<name>A0A9P7RN90_9AGAR</name>
<evidence type="ECO:0000256" key="3">
    <source>
        <dbReference type="ARBA" id="ARBA00022833"/>
    </source>
</evidence>
<evidence type="ECO:0000313" key="7">
    <source>
        <dbReference type="Proteomes" id="UP001049176"/>
    </source>
</evidence>
<evidence type="ECO:0000256" key="1">
    <source>
        <dbReference type="ARBA" id="ARBA00022723"/>
    </source>
</evidence>
<sequence>MSHQILFSSYMRELRRKPPNPATLDPDHFKPDVYNSMMALVRITEALKRKSLTTVQLVTRHWTQLWPWIKTFARLALDKPFFTKQGYEFVESFLSMSTVLFLYTMHQPSPGDFMHEVGTVLSATPEILGLATEMWLLATRMDHQSLQNHYDSVGLHLECYLHANAQVKKEVEKHFKRVLFSSPQEVSRSVVKGIICLATPKQVLCYTLQSLLIFFQELSCTYPAEFFQLSLAHDGLRWTGYVITKLASPKKYYENCFFDDITICIAKCLQFIISCIRFDSSAAAEALEEDIIPSMFKSRDMILDDVEIRGVGGRNGLAAHYADFLVLLSQRLLHREILVRVIRSIRKVQRLDLEEGFRDVPRVWDEWVALRNEALRRNSINKAVDASFRSPWSIAGVCGGPQCPREVLSTMEPVHFSFQRCSGCLSVIYCSPKCQKADWPRHREQCKAIQQNIRAGGFPNYTKLDFHIFKKQIWHDYIANKNHIENLLEQRKIDIPRESSDVSVVTLMDYGEVPVTFVAERVEVAWRTFGLRDLLPFDETDARSLIAIAKIPWRFGKRQPAICFLRADDI</sequence>
<evidence type="ECO:0000256" key="2">
    <source>
        <dbReference type="ARBA" id="ARBA00022771"/>
    </source>
</evidence>
<dbReference type="OrthoDB" id="3116505at2759"/>
<dbReference type="Pfam" id="PF01753">
    <property type="entry name" value="zf-MYND"/>
    <property type="match status" value="1"/>
</dbReference>
<dbReference type="Gene3D" id="6.10.140.2220">
    <property type="match status" value="1"/>
</dbReference>
<keyword evidence="7" id="KW-1185">Reference proteome</keyword>
<dbReference type="AlphaFoldDB" id="A0A9P7RN90"/>
<dbReference type="GO" id="GO:0008270">
    <property type="term" value="F:zinc ion binding"/>
    <property type="evidence" value="ECO:0007669"/>
    <property type="project" value="UniProtKB-KW"/>
</dbReference>
<feature type="domain" description="MYND-type" evidence="5">
    <location>
        <begin position="400"/>
        <end position="446"/>
    </location>
</feature>
<gene>
    <name evidence="6" type="ORF">E1B28_003545</name>
</gene>
<proteinExistence type="predicted"/>
<dbReference type="EMBL" id="CM032191">
    <property type="protein sequence ID" value="KAG7086023.1"/>
    <property type="molecule type" value="Genomic_DNA"/>
</dbReference>
<dbReference type="Proteomes" id="UP001049176">
    <property type="component" value="Chromosome 11"/>
</dbReference>